<name>A0AA95JHC5_9BACL</name>
<dbReference type="Proteomes" id="UP001178662">
    <property type="component" value="Chromosome"/>
</dbReference>
<keyword evidence="1" id="KW-0472">Membrane</keyword>
<dbReference type="Pfam" id="PF04286">
    <property type="entry name" value="DUF445"/>
    <property type="match status" value="1"/>
</dbReference>
<dbReference type="PANTHER" id="PTHR38442:SF1">
    <property type="entry name" value="INNER MEMBRANE PROTEIN"/>
    <property type="match status" value="1"/>
</dbReference>
<feature type="transmembrane region" description="Helical" evidence="1">
    <location>
        <begin position="6"/>
        <end position="24"/>
    </location>
</feature>
<keyword evidence="1" id="KW-0812">Transmembrane</keyword>
<proteinExistence type="predicted"/>
<dbReference type="InterPro" id="IPR007383">
    <property type="entry name" value="DUF445"/>
</dbReference>
<dbReference type="GO" id="GO:0005886">
    <property type="term" value="C:plasma membrane"/>
    <property type="evidence" value="ECO:0007669"/>
    <property type="project" value="TreeGrafter"/>
</dbReference>
<evidence type="ECO:0000256" key="1">
    <source>
        <dbReference type="SAM" id="Phobius"/>
    </source>
</evidence>
<reference evidence="2" key="1">
    <citation type="submission" date="2023-03" db="EMBL/GenBank/DDBJ databases">
        <title>Andean soil-derived lignocellulolytic bacterial consortium as a source of novel taxa and putative plastic-active enzymes.</title>
        <authorList>
            <person name="Diaz-Garcia L."/>
            <person name="Chuvochina M."/>
            <person name="Feuerriegel G."/>
            <person name="Bunk B."/>
            <person name="Sproer C."/>
            <person name="Streit W.R."/>
            <person name="Rodriguez L.M."/>
            <person name="Overmann J."/>
            <person name="Jimenez D.J."/>
        </authorList>
    </citation>
    <scope>NUCLEOTIDE SEQUENCE</scope>
    <source>
        <strain evidence="2">MAG 2441</strain>
    </source>
</reference>
<evidence type="ECO:0000313" key="2">
    <source>
        <dbReference type="EMBL" id="WEK55885.1"/>
    </source>
</evidence>
<organism evidence="2 3">
    <name type="scientific">Candidatus Cohnella colombiensis</name>
    <dbReference type="NCBI Taxonomy" id="3121368"/>
    <lineage>
        <taxon>Bacteria</taxon>
        <taxon>Bacillati</taxon>
        <taxon>Bacillota</taxon>
        <taxon>Bacilli</taxon>
        <taxon>Bacillales</taxon>
        <taxon>Paenibacillaceae</taxon>
        <taxon>Cohnella</taxon>
    </lineage>
</organism>
<dbReference type="AlphaFoldDB" id="A0AA95JHC5"/>
<dbReference type="PANTHER" id="PTHR38442">
    <property type="entry name" value="INNER MEMBRANE PROTEIN-RELATED"/>
    <property type="match status" value="1"/>
</dbReference>
<accession>A0AA95JHC5</accession>
<protein>
    <submittedName>
        <fullName evidence="2">DUF445 domain-containing protein</fullName>
    </submittedName>
</protein>
<dbReference type="EMBL" id="CP119317">
    <property type="protein sequence ID" value="WEK55885.1"/>
    <property type="molecule type" value="Genomic_DNA"/>
</dbReference>
<evidence type="ECO:0000313" key="3">
    <source>
        <dbReference type="Proteomes" id="UP001178662"/>
    </source>
</evidence>
<sequence>MSSRYIAGISLALMAAGFIVTLFLPDYTWIILLRGGFEAGLVGGLADWFAVTALFRHPMGIPIPHTSLLLKNKNRIVQSLISAVENELLNKESIEDKLKKINIFNSVARWLTKLLRKRHVRENIVAFAIDVVRKIPLQEVVSPLQKGMEGFTRQIDLKPVADTLLTKAMEHRLDDQALDFVLDKASHWIAKPETAYQLGKLASEKLNAVNVKGFMGFAVQAISGFMSEDKLGAILQGMLTSAIRDLSAPDNEYRAMVIKELRIQLFQLASDDDKLMVINEKLADYLISKEGEQFLHSQLDNVRSLMISKLDAAKENGAKAVFRAFRAIVRMLNKDSETIQSWEEQLSSAIIGIVETNHHRIGQLIQENVDRMDDQTLVTMLEEKIGKDLQWIRVNGALCGFMVGIVLSVIQL</sequence>
<gene>
    <name evidence="2" type="ORF">P0Y55_07520</name>
</gene>
<keyword evidence="3" id="KW-1185">Reference proteome</keyword>
<keyword evidence="1" id="KW-1133">Transmembrane helix</keyword>